<reference evidence="1" key="2">
    <citation type="submission" date="2006-04" db="EMBL/GenBank/DDBJ databases">
        <title>Sequencing of the draft fosmids and assembly of Prochlorococcus marinus environmental genome fragment.</title>
        <authorList>
            <consortium name="US DOE Joint Genome Institute (JGI)"/>
            <person name="Copeland A."/>
            <person name="Lucas S."/>
            <person name="Lapidus A."/>
            <person name="Barry K."/>
            <person name="Detter J.C."/>
            <person name="Glavina T."/>
            <person name="Hammon N."/>
            <person name="Israni S."/>
            <person name="Richardson P."/>
        </authorList>
    </citation>
    <scope>NUCLEOTIDE SEQUENCE</scope>
</reference>
<reference evidence="1" key="1">
    <citation type="journal article" date="2006" name="Science">
        <title>Genomic islands and the ecology and evolution of Prochlorococcus.</title>
        <authorList>
            <person name="Coleman M.L."/>
            <person name="Sullivan M.B."/>
            <person name="Martiny A.C."/>
            <person name="Steglich C."/>
            <person name="Barry K."/>
            <person name="Delong E.F."/>
            <person name="Chisholm S.W."/>
        </authorList>
    </citation>
    <scope>NUCLEOTIDE SEQUENCE</scope>
</reference>
<organism evidence="1">
    <name type="scientific">uncultured Prochlorococcus marinus clone HOT0M-10G7</name>
    <dbReference type="NCBI Taxonomy" id="379385"/>
    <lineage>
        <taxon>Bacteria</taxon>
        <taxon>Bacillati</taxon>
        <taxon>Cyanobacteriota</taxon>
        <taxon>Cyanophyceae</taxon>
        <taxon>Synechococcales</taxon>
        <taxon>Prochlorococcaceae</taxon>
        <taxon>Prochlorococcus</taxon>
    </lineage>
</organism>
<dbReference type="EMBL" id="DQ366733">
    <property type="protein sequence ID" value="ABE11390.1"/>
    <property type="molecule type" value="Genomic_DNA"/>
</dbReference>
<name>Q1PJJ7_PROMR</name>
<dbReference type="AlphaFoldDB" id="Q1PJJ7"/>
<sequence>MPNTLVVSTFGCPFSEFEMMVKKVDKEQGYVFCSELEIIKVNEHKAMILMNCSDLEKFGAMLEQPELKQWDIDNNCVDTVYNLELVE</sequence>
<proteinExistence type="predicted"/>
<protein>
    <submittedName>
        <fullName evidence="1">Uncharacterized protein</fullName>
    </submittedName>
</protein>
<accession>Q1PJJ7</accession>
<evidence type="ECO:0000313" key="1">
    <source>
        <dbReference type="EMBL" id="ABE11390.1"/>
    </source>
</evidence>
<gene>
    <name evidence="1" type="ORF">HOT0M-10G7_0022</name>
</gene>